<accession>A0A5C5PRF6</accession>
<dbReference type="OrthoDB" id="7013999at2"/>
<evidence type="ECO:0000313" key="3">
    <source>
        <dbReference type="Proteomes" id="UP000317901"/>
    </source>
</evidence>
<protein>
    <recommendedName>
        <fullName evidence="1">DUF5629 domain-containing protein</fullName>
    </recommendedName>
</protein>
<dbReference type="Proteomes" id="UP000317901">
    <property type="component" value="Unassembled WGS sequence"/>
</dbReference>
<comment type="caution">
    <text evidence="2">The sequence shown here is derived from an EMBL/GenBank/DDBJ whole genome shotgun (WGS) entry which is preliminary data.</text>
</comment>
<dbReference type="RefSeq" id="WP_146427777.1">
    <property type="nucleotide sequence ID" value="NZ_CP142033.1"/>
</dbReference>
<evidence type="ECO:0000259" key="1">
    <source>
        <dbReference type="Pfam" id="PF18629"/>
    </source>
</evidence>
<dbReference type="AlphaFoldDB" id="A0A5C5PRF6"/>
<dbReference type="InterPro" id="IPR041081">
    <property type="entry name" value="DUF5629"/>
</dbReference>
<evidence type="ECO:0000313" key="2">
    <source>
        <dbReference type="EMBL" id="TWR78316.1"/>
    </source>
</evidence>
<name>A0A5C5PRF6_9PSED</name>
<feature type="domain" description="DUF5629" evidence="1">
    <location>
        <begin position="36"/>
        <end position="84"/>
    </location>
</feature>
<dbReference type="Pfam" id="PF18629">
    <property type="entry name" value="DUF5629"/>
    <property type="match status" value="1"/>
</dbReference>
<dbReference type="Gene3D" id="2.30.29.190">
    <property type="match status" value="1"/>
</dbReference>
<gene>
    <name evidence="2" type="ORF">FJD37_23590</name>
</gene>
<proteinExistence type="predicted"/>
<dbReference type="EMBL" id="VFIP01000092">
    <property type="protein sequence ID" value="TWR78316.1"/>
    <property type="molecule type" value="Genomic_DNA"/>
</dbReference>
<reference evidence="2 3" key="1">
    <citation type="submission" date="2019-06" db="EMBL/GenBank/DDBJ databases">
        <title>Pseudomonas bimorpha sp. nov. isolated from bovine raw milk and skim milk concentrate.</title>
        <authorList>
            <person name="Hofmann K."/>
            <person name="Huptas C."/>
            <person name="Doll E."/>
            <person name="Scherer S."/>
            <person name="Wenning M."/>
        </authorList>
    </citation>
    <scope>NUCLEOTIDE SEQUENCE [LARGE SCALE GENOMIC DNA]</scope>
    <source>
        <strain evidence="2 3">DSM 108990</strain>
    </source>
</reference>
<organism evidence="2 3">
    <name type="scientific">Pseudomonas saxonica</name>
    <dbReference type="NCBI Taxonomy" id="2600598"/>
    <lineage>
        <taxon>Bacteria</taxon>
        <taxon>Pseudomonadati</taxon>
        <taxon>Pseudomonadota</taxon>
        <taxon>Gammaproteobacteria</taxon>
        <taxon>Pseudomonadales</taxon>
        <taxon>Pseudomonadaceae</taxon>
        <taxon>Pseudomonas</taxon>
    </lineage>
</organism>
<sequence length="99" mass="11041">MSESNQTLRATLETSDMVVIDGLYAFDFSMDEKGLFIIAMEGRVEKRWNFTAAQIEAAVFNDQLQSWLLNGDAGEHRLVCSNAFTGNNNDEESEVADEA</sequence>